<keyword evidence="3" id="KW-1185">Reference proteome</keyword>
<evidence type="ECO:0000256" key="1">
    <source>
        <dbReference type="SAM" id="MobiDB-lite"/>
    </source>
</evidence>
<evidence type="ECO:0000313" key="3">
    <source>
        <dbReference type="Proteomes" id="UP001059596"/>
    </source>
</evidence>
<dbReference type="Proteomes" id="UP001059596">
    <property type="component" value="Unassembled WGS sequence"/>
</dbReference>
<evidence type="ECO:0000313" key="2">
    <source>
        <dbReference type="EMBL" id="KAI8037941.1"/>
    </source>
</evidence>
<gene>
    <name evidence="2" type="ORF">M5D96_009442</name>
</gene>
<feature type="compositionally biased region" description="Acidic residues" evidence="1">
    <location>
        <begin position="91"/>
        <end position="103"/>
    </location>
</feature>
<protein>
    <submittedName>
        <fullName evidence="2">Uncharacterized protein</fullName>
    </submittedName>
</protein>
<accession>A0A9Q0BN42</accession>
<feature type="region of interest" description="Disordered" evidence="1">
    <location>
        <begin position="53"/>
        <end position="111"/>
    </location>
</feature>
<name>A0A9Q0BN42_9MUSC</name>
<comment type="caution">
    <text evidence="2">The sequence shown here is derived from an EMBL/GenBank/DDBJ whole genome shotgun (WGS) entry which is preliminary data.</text>
</comment>
<organism evidence="2 3">
    <name type="scientific">Drosophila gunungcola</name>
    <name type="common">fruit fly</name>
    <dbReference type="NCBI Taxonomy" id="103775"/>
    <lineage>
        <taxon>Eukaryota</taxon>
        <taxon>Metazoa</taxon>
        <taxon>Ecdysozoa</taxon>
        <taxon>Arthropoda</taxon>
        <taxon>Hexapoda</taxon>
        <taxon>Insecta</taxon>
        <taxon>Pterygota</taxon>
        <taxon>Neoptera</taxon>
        <taxon>Endopterygota</taxon>
        <taxon>Diptera</taxon>
        <taxon>Brachycera</taxon>
        <taxon>Muscomorpha</taxon>
        <taxon>Ephydroidea</taxon>
        <taxon>Drosophilidae</taxon>
        <taxon>Drosophila</taxon>
        <taxon>Sophophora</taxon>
    </lineage>
</organism>
<sequence>MHMCRPNRELSLLLCHLKAVCRSFAWLLALGALGMNLGAWTCATATDIATATATATSTATQRQRRRRKVNVLSNQRSGLKLPGQQIQHTDDGDDGGGDDDDNGDVFTKTLV</sequence>
<dbReference type="EMBL" id="JAMKOV010000010">
    <property type="protein sequence ID" value="KAI8037941.1"/>
    <property type="molecule type" value="Genomic_DNA"/>
</dbReference>
<dbReference type="AlphaFoldDB" id="A0A9Q0BN42"/>
<proteinExistence type="predicted"/>
<reference evidence="2" key="1">
    <citation type="journal article" date="2023" name="Genome Biol. Evol.">
        <title>Long-read-based Genome Assembly of Drosophila gunungcola Reveals Fewer Chemosensory Genes in Flower-breeding Species.</title>
        <authorList>
            <person name="Negi A."/>
            <person name="Liao B.Y."/>
            <person name="Yeh S.D."/>
        </authorList>
    </citation>
    <scope>NUCLEOTIDE SEQUENCE</scope>
    <source>
        <strain evidence="2">Sukarami</strain>
    </source>
</reference>